<dbReference type="InterPro" id="IPR036691">
    <property type="entry name" value="Endo/exonu/phosph_ase_sf"/>
</dbReference>
<dbReference type="InterPro" id="IPR004808">
    <property type="entry name" value="AP_endonuc_1"/>
</dbReference>
<evidence type="ECO:0000259" key="6">
    <source>
        <dbReference type="Pfam" id="PF03372"/>
    </source>
</evidence>
<organism evidence="7">
    <name type="scientific">mine drainage metagenome</name>
    <dbReference type="NCBI Taxonomy" id="410659"/>
    <lineage>
        <taxon>unclassified sequences</taxon>
        <taxon>metagenomes</taxon>
        <taxon>ecological metagenomes</taxon>
    </lineage>
</organism>
<dbReference type="InterPro" id="IPR005135">
    <property type="entry name" value="Endo/exonuclease/phosphatase"/>
</dbReference>
<evidence type="ECO:0000256" key="5">
    <source>
        <dbReference type="ARBA" id="ARBA00022842"/>
    </source>
</evidence>
<keyword evidence="3" id="KW-0479">Metal-binding</keyword>
<dbReference type="GO" id="GO:0046872">
    <property type="term" value="F:metal ion binding"/>
    <property type="evidence" value="ECO:0007669"/>
    <property type="project" value="UniProtKB-KW"/>
</dbReference>
<dbReference type="NCBIfam" id="TIGR00633">
    <property type="entry name" value="xth"/>
    <property type="match status" value="1"/>
</dbReference>
<protein>
    <submittedName>
        <fullName evidence="7">Exodeoxyribonuclease III Xth</fullName>
    </submittedName>
</protein>
<dbReference type="Gene3D" id="3.60.10.10">
    <property type="entry name" value="Endonuclease/exonuclease/phosphatase"/>
    <property type="match status" value="1"/>
</dbReference>
<comment type="similarity">
    <text evidence="2">Belongs to the DNA repair enzymes AP/ExoA family.</text>
</comment>
<accession>T1C116</accession>
<reference evidence="7" key="1">
    <citation type="submission" date="2013-08" db="EMBL/GenBank/DDBJ databases">
        <authorList>
            <person name="Mendez C."/>
            <person name="Richter M."/>
            <person name="Ferrer M."/>
            <person name="Sanchez J."/>
        </authorList>
    </citation>
    <scope>NUCLEOTIDE SEQUENCE</scope>
</reference>
<sequence length="140" mass="15934">MIVATWNVNSLRARWPRVREWLTQRSPDVVLLQETKMTDAVFPFDGLREIGYEAAHYGQGQWNGVAIASRVGLDDVARGWGDGDPEARLIAATCAGVRVVSCYVPNGRALDDPHYQYKLRWLAGLRDYLTRRDPRRHVIV</sequence>
<reference evidence="7" key="2">
    <citation type="journal article" date="2014" name="ISME J.">
        <title>Microbial stratification in low pH oxic and suboxic macroscopic growths along an acid mine drainage.</title>
        <authorList>
            <person name="Mendez-Garcia C."/>
            <person name="Mesa V."/>
            <person name="Sprenger R.R."/>
            <person name="Richter M."/>
            <person name="Diez M.S."/>
            <person name="Solano J."/>
            <person name="Bargiela R."/>
            <person name="Golyshina O.V."/>
            <person name="Manteca A."/>
            <person name="Ramos J.L."/>
            <person name="Gallego J.R."/>
            <person name="Llorente I."/>
            <person name="Martins Dos Santos V.A."/>
            <person name="Jensen O.N."/>
            <person name="Pelaez A.I."/>
            <person name="Sanchez J."/>
            <person name="Ferrer M."/>
        </authorList>
    </citation>
    <scope>NUCLEOTIDE SEQUENCE</scope>
</reference>
<evidence type="ECO:0000256" key="4">
    <source>
        <dbReference type="ARBA" id="ARBA00022801"/>
    </source>
</evidence>
<dbReference type="Pfam" id="PF03372">
    <property type="entry name" value="Exo_endo_phos"/>
    <property type="match status" value="1"/>
</dbReference>
<proteinExistence type="inferred from homology"/>
<dbReference type="GO" id="GO:0003677">
    <property type="term" value="F:DNA binding"/>
    <property type="evidence" value="ECO:0007669"/>
    <property type="project" value="InterPro"/>
</dbReference>
<evidence type="ECO:0000256" key="1">
    <source>
        <dbReference type="ARBA" id="ARBA00001946"/>
    </source>
</evidence>
<dbReference type="PANTHER" id="PTHR43250:SF2">
    <property type="entry name" value="EXODEOXYRIBONUCLEASE III"/>
    <property type="match status" value="1"/>
</dbReference>
<dbReference type="AlphaFoldDB" id="T1C116"/>
<gene>
    <name evidence="7" type="ORF">B1A_01888</name>
</gene>
<dbReference type="PANTHER" id="PTHR43250">
    <property type="entry name" value="EXODEOXYRIBONUCLEASE III"/>
    <property type="match status" value="1"/>
</dbReference>
<dbReference type="InterPro" id="IPR020847">
    <property type="entry name" value="AP_endonuclease_F1_BS"/>
</dbReference>
<evidence type="ECO:0000256" key="3">
    <source>
        <dbReference type="ARBA" id="ARBA00022723"/>
    </source>
</evidence>
<comment type="cofactor">
    <cofactor evidence="1">
        <name>Mg(2+)</name>
        <dbReference type="ChEBI" id="CHEBI:18420"/>
    </cofactor>
</comment>
<feature type="domain" description="Endonuclease/exonuclease/phosphatase" evidence="6">
    <location>
        <begin position="4"/>
        <end position="133"/>
    </location>
</feature>
<evidence type="ECO:0000313" key="7">
    <source>
        <dbReference type="EMBL" id="EQD79151.1"/>
    </source>
</evidence>
<feature type="non-terminal residue" evidence="7">
    <location>
        <position position="140"/>
    </location>
</feature>
<dbReference type="EMBL" id="AUZX01001416">
    <property type="protein sequence ID" value="EQD79151.1"/>
    <property type="molecule type" value="Genomic_DNA"/>
</dbReference>
<keyword evidence="4" id="KW-0378">Hydrolase</keyword>
<name>T1C116_9ZZZZ</name>
<evidence type="ECO:0000256" key="2">
    <source>
        <dbReference type="ARBA" id="ARBA00007092"/>
    </source>
</evidence>
<dbReference type="InterPro" id="IPR037493">
    <property type="entry name" value="ExoIII-like"/>
</dbReference>
<comment type="caution">
    <text evidence="7">The sequence shown here is derived from an EMBL/GenBank/DDBJ whole genome shotgun (WGS) entry which is preliminary data.</text>
</comment>
<dbReference type="SUPFAM" id="SSF56219">
    <property type="entry name" value="DNase I-like"/>
    <property type="match status" value="1"/>
</dbReference>
<dbReference type="GO" id="GO:0004519">
    <property type="term" value="F:endonuclease activity"/>
    <property type="evidence" value="ECO:0007669"/>
    <property type="project" value="InterPro"/>
</dbReference>
<dbReference type="PROSITE" id="PS00726">
    <property type="entry name" value="AP_NUCLEASE_F1_1"/>
    <property type="match status" value="1"/>
</dbReference>
<keyword evidence="5" id="KW-0460">Magnesium</keyword>
<dbReference type="GO" id="GO:0008311">
    <property type="term" value="F:double-stranded DNA 3'-5' DNA exonuclease activity"/>
    <property type="evidence" value="ECO:0007669"/>
    <property type="project" value="InterPro"/>
</dbReference>
<dbReference type="GO" id="GO:0006281">
    <property type="term" value="P:DNA repair"/>
    <property type="evidence" value="ECO:0007669"/>
    <property type="project" value="InterPro"/>
</dbReference>